<feature type="region of interest" description="Disordered" evidence="2">
    <location>
        <begin position="166"/>
        <end position="273"/>
    </location>
</feature>
<feature type="domain" description="RING-type" evidence="3">
    <location>
        <begin position="112"/>
        <end position="154"/>
    </location>
</feature>
<feature type="compositionally biased region" description="Polar residues" evidence="2">
    <location>
        <begin position="204"/>
        <end position="217"/>
    </location>
</feature>
<dbReference type="STRING" id="231916.A0A409YC10"/>
<feature type="compositionally biased region" description="Low complexity" evidence="2">
    <location>
        <begin position="181"/>
        <end position="203"/>
    </location>
</feature>
<comment type="caution">
    <text evidence="4">The sequence shown here is derived from an EMBL/GenBank/DDBJ whole genome shotgun (WGS) entry which is preliminary data.</text>
</comment>
<dbReference type="InParanoid" id="A0A409YC10"/>
<feature type="compositionally biased region" description="Polar residues" evidence="2">
    <location>
        <begin position="166"/>
        <end position="180"/>
    </location>
</feature>
<reference evidence="4 5" key="1">
    <citation type="journal article" date="2018" name="Evol. Lett.">
        <title>Horizontal gene cluster transfer increased hallucinogenic mushroom diversity.</title>
        <authorList>
            <person name="Reynolds H.T."/>
            <person name="Vijayakumar V."/>
            <person name="Gluck-Thaler E."/>
            <person name="Korotkin H.B."/>
            <person name="Matheny P.B."/>
            <person name="Slot J.C."/>
        </authorList>
    </citation>
    <scope>NUCLEOTIDE SEQUENCE [LARGE SCALE GENOMIC DNA]</scope>
    <source>
        <strain evidence="4 5">SRW20</strain>
    </source>
</reference>
<organism evidence="4 5">
    <name type="scientific">Gymnopilus dilepis</name>
    <dbReference type="NCBI Taxonomy" id="231916"/>
    <lineage>
        <taxon>Eukaryota</taxon>
        <taxon>Fungi</taxon>
        <taxon>Dikarya</taxon>
        <taxon>Basidiomycota</taxon>
        <taxon>Agaricomycotina</taxon>
        <taxon>Agaricomycetes</taxon>
        <taxon>Agaricomycetidae</taxon>
        <taxon>Agaricales</taxon>
        <taxon>Agaricineae</taxon>
        <taxon>Hymenogastraceae</taxon>
        <taxon>Gymnopilus</taxon>
    </lineage>
</organism>
<dbReference type="OrthoDB" id="6270329at2759"/>
<proteinExistence type="predicted"/>
<evidence type="ECO:0000313" key="4">
    <source>
        <dbReference type="EMBL" id="PPR00546.1"/>
    </source>
</evidence>
<evidence type="ECO:0000256" key="2">
    <source>
        <dbReference type="SAM" id="MobiDB-lite"/>
    </source>
</evidence>
<dbReference type="GO" id="GO:0008270">
    <property type="term" value="F:zinc ion binding"/>
    <property type="evidence" value="ECO:0007669"/>
    <property type="project" value="UniProtKB-KW"/>
</dbReference>
<name>A0A409YC10_9AGAR</name>
<dbReference type="Gene3D" id="3.30.40.10">
    <property type="entry name" value="Zinc/RING finger domain, C3HC4 (zinc finger)"/>
    <property type="match status" value="1"/>
</dbReference>
<dbReference type="InterPro" id="IPR013083">
    <property type="entry name" value="Znf_RING/FYVE/PHD"/>
</dbReference>
<gene>
    <name evidence="4" type="ORF">CVT26_009878</name>
</gene>
<dbReference type="EMBL" id="NHYE01001002">
    <property type="protein sequence ID" value="PPR00546.1"/>
    <property type="molecule type" value="Genomic_DNA"/>
</dbReference>
<sequence>MSLRPRHRSNSGSRLSVHSQIEEWWEGGSSTGSIAEEATGSEYYMDLGAESPMPGTPNPLLKDKAFVEQWAAAGIAVPRVPARRSSWRSLSSIDKERERLKTSKKDTVDRDCGICFEYAVRPCRTLCCGKIFCTEHLADWLHGPNAEGRCPNCENPCSLEGGTLSLVTPSLKTPESSQARPSASQPGSDPPSSSHSTSQPVQSCAQPSSRDQASFPGSSALRHSKPTSSVPVLATPDQASSSSTSSPTISTAGSLDVINSSDEEPRPDPHSTASLKASLQLGINGAGNSLSTTPFSTSWGAISRFMSIVTFLMFLYKLLS</sequence>
<accession>A0A409YC10</accession>
<evidence type="ECO:0000259" key="3">
    <source>
        <dbReference type="PROSITE" id="PS50089"/>
    </source>
</evidence>
<keyword evidence="1" id="KW-0863">Zinc-finger</keyword>
<dbReference type="SUPFAM" id="SSF57850">
    <property type="entry name" value="RING/U-box"/>
    <property type="match status" value="1"/>
</dbReference>
<protein>
    <recommendedName>
        <fullName evidence="3">RING-type domain-containing protein</fullName>
    </recommendedName>
</protein>
<feature type="compositionally biased region" description="Low complexity" evidence="2">
    <location>
        <begin position="240"/>
        <end position="254"/>
    </location>
</feature>
<dbReference type="AlphaFoldDB" id="A0A409YC10"/>
<dbReference type="Proteomes" id="UP000284706">
    <property type="component" value="Unassembled WGS sequence"/>
</dbReference>
<dbReference type="PROSITE" id="PS50089">
    <property type="entry name" value="ZF_RING_2"/>
    <property type="match status" value="1"/>
</dbReference>
<keyword evidence="1" id="KW-0479">Metal-binding</keyword>
<dbReference type="InterPro" id="IPR001841">
    <property type="entry name" value="Znf_RING"/>
</dbReference>
<keyword evidence="5" id="KW-1185">Reference proteome</keyword>
<keyword evidence="1" id="KW-0862">Zinc</keyword>
<evidence type="ECO:0000313" key="5">
    <source>
        <dbReference type="Proteomes" id="UP000284706"/>
    </source>
</evidence>
<evidence type="ECO:0000256" key="1">
    <source>
        <dbReference type="PROSITE-ProRule" id="PRU00175"/>
    </source>
</evidence>